<protein>
    <submittedName>
        <fullName evidence="1">Uncharacterized protein</fullName>
    </submittedName>
</protein>
<reference evidence="1" key="1">
    <citation type="submission" date="2017-05" db="UniProtKB">
        <authorList>
            <consortium name="EnsemblMetazoa"/>
        </authorList>
    </citation>
    <scope>IDENTIFICATION</scope>
</reference>
<proteinExistence type="predicted"/>
<dbReference type="EnsemblMetazoa" id="Aqu2.1.18528_001">
    <property type="protein sequence ID" value="Aqu2.1.18528_001"/>
    <property type="gene ID" value="Aqu2.1.18528"/>
</dbReference>
<sequence>MPLFFSEQGNRCTRPGKSFFIIIEKFGTVCSVQQGVNRDVTITIAAGVLLQGHGEKEIFYVSFDFFMLVIHQIRLQRDSFSVSHRSTITIADKVGQDFDNQVKEWCHFLLNAIFQKITVTAETFDGITHQPIEDQPDAIINILSFEDATSQFDAASADVCSVLPP</sequence>
<dbReference type="InParanoid" id="A0A1X7TTM8"/>
<dbReference type="AlphaFoldDB" id="A0A1X7TTM8"/>
<accession>A0A1X7TTM8</accession>
<evidence type="ECO:0000313" key="1">
    <source>
        <dbReference type="EnsemblMetazoa" id="Aqu2.1.18528_001"/>
    </source>
</evidence>
<name>A0A1X7TTM8_AMPQE</name>
<organism evidence="1">
    <name type="scientific">Amphimedon queenslandica</name>
    <name type="common">Sponge</name>
    <dbReference type="NCBI Taxonomy" id="400682"/>
    <lineage>
        <taxon>Eukaryota</taxon>
        <taxon>Metazoa</taxon>
        <taxon>Porifera</taxon>
        <taxon>Demospongiae</taxon>
        <taxon>Heteroscleromorpha</taxon>
        <taxon>Haplosclerida</taxon>
        <taxon>Niphatidae</taxon>
        <taxon>Amphimedon</taxon>
    </lineage>
</organism>